<dbReference type="AlphaFoldDB" id="A0A8H4VXE8"/>
<dbReference type="Gene3D" id="3.40.630.30">
    <property type="match status" value="1"/>
</dbReference>
<feature type="transmembrane region" description="Helical" evidence="2">
    <location>
        <begin position="38"/>
        <end position="56"/>
    </location>
</feature>
<reference evidence="4 5" key="1">
    <citation type="submission" date="2019-12" db="EMBL/GenBank/DDBJ databases">
        <authorList>
            <person name="Floudas D."/>
            <person name="Bentzer J."/>
            <person name="Ahren D."/>
            <person name="Johansson T."/>
            <person name="Persson P."/>
            <person name="Tunlid A."/>
        </authorList>
    </citation>
    <scope>NUCLEOTIDE SEQUENCE [LARGE SCALE GENOMIC DNA]</scope>
    <source>
        <strain evidence="4 5">CBS 102.39</strain>
    </source>
</reference>
<feature type="domain" description="N-acetyltransferase" evidence="3">
    <location>
        <begin position="85"/>
        <end position="233"/>
    </location>
</feature>
<dbReference type="PROSITE" id="PS51186">
    <property type="entry name" value="GNAT"/>
    <property type="match status" value="1"/>
</dbReference>
<accession>A0A8H4VXE8</accession>
<comment type="caution">
    <text evidence="4">The sequence shown here is derived from an EMBL/GenBank/DDBJ whole genome shotgun (WGS) entry which is preliminary data.</text>
</comment>
<dbReference type="Proteomes" id="UP000521872">
    <property type="component" value="Unassembled WGS sequence"/>
</dbReference>
<keyword evidence="2" id="KW-0472">Membrane</keyword>
<name>A0A8H4VXE8_9AGAR</name>
<organism evidence="4 5">
    <name type="scientific">Agrocybe pediades</name>
    <dbReference type="NCBI Taxonomy" id="84607"/>
    <lineage>
        <taxon>Eukaryota</taxon>
        <taxon>Fungi</taxon>
        <taxon>Dikarya</taxon>
        <taxon>Basidiomycota</taxon>
        <taxon>Agaricomycotina</taxon>
        <taxon>Agaricomycetes</taxon>
        <taxon>Agaricomycetidae</taxon>
        <taxon>Agaricales</taxon>
        <taxon>Agaricineae</taxon>
        <taxon>Strophariaceae</taxon>
        <taxon>Agrocybe</taxon>
    </lineage>
</organism>
<dbReference type="EMBL" id="JAACJL010000001">
    <property type="protein sequence ID" value="KAF4623429.1"/>
    <property type="molecule type" value="Genomic_DNA"/>
</dbReference>
<keyword evidence="2" id="KW-0812">Transmembrane</keyword>
<evidence type="ECO:0000313" key="4">
    <source>
        <dbReference type="EMBL" id="KAF4623429.1"/>
    </source>
</evidence>
<dbReference type="GO" id="GO:0008080">
    <property type="term" value="F:N-acetyltransferase activity"/>
    <property type="evidence" value="ECO:0007669"/>
    <property type="project" value="InterPro"/>
</dbReference>
<evidence type="ECO:0000256" key="2">
    <source>
        <dbReference type="SAM" id="Phobius"/>
    </source>
</evidence>
<dbReference type="PANTHER" id="PTHR13947">
    <property type="entry name" value="GNAT FAMILY N-ACETYLTRANSFERASE"/>
    <property type="match status" value="1"/>
</dbReference>
<keyword evidence="1" id="KW-0808">Transferase</keyword>
<dbReference type="OrthoDB" id="2564232at2759"/>
<evidence type="ECO:0000259" key="3">
    <source>
        <dbReference type="PROSITE" id="PS51186"/>
    </source>
</evidence>
<protein>
    <recommendedName>
        <fullName evidence="3">N-acetyltransferase domain-containing protein</fullName>
    </recommendedName>
</protein>
<gene>
    <name evidence="4" type="ORF">D9613_001853</name>
</gene>
<sequence length="245" mass="28207">MPQSNAVIRLYEPKDKKLVQFMVGKANLQALAVANNKVYLHPLTIAIWLGLASVMIQYMNWWPAGKHGWMEYLKPLPALASVAVPLMFFVDWINRPQFEELTQQVMRYEDLHDITSYYSKQSSSGFWILELGDVFVGLIAVDASQSFDQSSSGTSAAIRHFHVEEAYRTTKIQNDLLKHAVNQAFDGNPKLNRIEALDSPFTPYIQQCLRESGFQFARYIKEVGLLKWKLSIRYLERDAWLKRTA</sequence>
<dbReference type="SUPFAM" id="SSF55729">
    <property type="entry name" value="Acyl-CoA N-acyltransferases (Nat)"/>
    <property type="match status" value="1"/>
</dbReference>
<dbReference type="InterPro" id="IPR050769">
    <property type="entry name" value="NAT_camello-type"/>
</dbReference>
<dbReference type="InterPro" id="IPR000182">
    <property type="entry name" value="GNAT_dom"/>
</dbReference>
<evidence type="ECO:0000256" key="1">
    <source>
        <dbReference type="ARBA" id="ARBA00022679"/>
    </source>
</evidence>
<keyword evidence="5" id="KW-1185">Reference proteome</keyword>
<dbReference type="PANTHER" id="PTHR13947:SF37">
    <property type="entry name" value="LD18367P"/>
    <property type="match status" value="1"/>
</dbReference>
<evidence type="ECO:0000313" key="5">
    <source>
        <dbReference type="Proteomes" id="UP000521872"/>
    </source>
</evidence>
<feature type="transmembrane region" description="Helical" evidence="2">
    <location>
        <begin position="76"/>
        <end position="93"/>
    </location>
</feature>
<proteinExistence type="predicted"/>
<keyword evidence="2" id="KW-1133">Transmembrane helix</keyword>
<dbReference type="InterPro" id="IPR016181">
    <property type="entry name" value="Acyl_CoA_acyltransferase"/>
</dbReference>